<dbReference type="Bgee" id="ENSLACG00000007932">
    <property type="expression patterns" value="Expressed in chordate pharynx"/>
</dbReference>
<accession>H3AH61</accession>
<keyword evidence="4 13" id="KW-1133">Transmembrane helix</keyword>
<feature type="disulfide bond" evidence="11">
    <location>
        <begin position="98"/>
        <end position="177"/>
    </location>
</feature>
<keyword evidence="9" id="KW-0325">Glycoprotein</keyword>
<feature type="transmembrane region" description="Helical" evidence="13">
    <location>
        <begin position="141"/>
        <end position="162"/>
    </location>
</feature>
<dbReference type="GO" id="GO:0005886">
    <property type="term" value="C:plasma membrane"/>
    <property type="evidence" value="ECO:0007669"/>
    <property type="project" value="UniProtKB-SubCell"/>
</dbReference>
<dbReference type="InterPro" id="IPR003912">
    <property type="entry name" value="Protea_act_rcpt"/>
</dbReference>
<dbReference type="PROSITE" id="PS50262">
    <property type="entry name" value="G_PROTEIN_RECEP_F1_2"/>
    <property type="match status" value="1"/>
</dbReference>
<reference evidence="15" key="3">
    <citation type="submission" date="2025-09" db="UniProtKB">
        <authorList>
            <consortium name="Ensembl"/>
        </authorList>
    </citation>
    <scope>IDENTIFICATION</scope>
</reference>
<evidence type="ECO:0000256" key="5">
    <source>
        <dbReference type="ARBA" id="ARBA00023040"/>
    </source>
</evidence>
<name>H3AH61_LATCH</name>
<evidence type="ECO:0000256" key="3">
    <source>
        <dbReference type="ARBA" id="ARBA00022692"/>
    </source>
</evidence>
<dbReference type="PANTHER" id="PTHR24232:SF22">
    <property type="entry name" value="PROTEINASE-ACTIVATED RECEPTOR 4"/>
    <property type="match status" value="1"/>
</dbReference>
<comment type="similarity">
    <text evidence="12">Belongs to the G-protein coupled receptor 1 family.</text>
</comment>
<feature type="transmembrane region" description="Helical" evidence="13">
    <location>
        <begin position="100"/>
        <end position="121"/>
    </location>
</feature>
<dbReference type="GO" id="GO:0015057">
    <property type="term" value="F:thrombin-activated receptor activity"/>
    <property type="evidence" value="ECO:0007669"/>
    <property type="project" value="InterPro"/>
</dbReference>
<keyword evidence="3 12" id="KW-0812">Transmembrane</keyword>
<evidence type="ECO:0000313" key="16">
    <source>
        <dbReference type="Proteomes" id="UP000008672"/>
    </source>
</evidence>
<dbReference type="Gene3D" id="1.20.1070.10">
    <property type="entry name" value="Rhodopsin 7-helix transmembrane proteins"/>
    <property type="match status" value="1"/>
</dbReference>
<dbReference type="HOGENOM" id="CLU_009579_8_2_1"/>
<keyword evidence="7 11" id="KW-1015">Disulfide bond</keyword>
<dbReference type="Ensembl" id="ENSLACT00000009051.1">
    <property type="protein sequence ID" value="ENSLACP00000008982.1"/>
    <property type="gene ID" value="ENSLACG00000007932.1"/>
</dbReference>
<dbReference type="InterPro" id="IPR017452">
    <property type="entry name" value="GPCR_Rhodpsn_7TM"/>
</dbReference>
<dbReference type="GO" id="GO:0035025">
    <property type="term" value="P:positive regulation of Rho protein signal transduction"/>
    <property type="evidence" value="ECO:0007669"/>
    <property type="project" value="TreeGrafter"/>
</dbReference>
<comment type="subcellular location">
    <subcellularLocation>
        <location evidence="1">Cell membrane</location>
        <topology evidence="1">Multi-pass membrane protein</topology>
    </subcellularLocation>
</comment>
<reference evidence="15" key="2">
    <citation type="submission" date="2025-08" db="UniProtKB">
        <authorList>
            <consortium name="Ensembl"/>
        </authorList>
    </citation>
    <scope>IDENTIFICATION</scope>
</reference>
<organism evidence="15 16">
    <name type="scientific">Latimeria chalumnae</name>
    <name type="common">Coelacanth</name>
    <dbReference type="NCBI Taxonomy" id="7897"/>
    <lineage>
        <taxon>Eukaryota</taxon>
        <taxon>Metazoa</taxon>
        <taxon>Chordata</taxon>
        <taxon>Craniata</taxon>
        <taxon>Vertebrata</taxon>
        <taxon>Euteleostomi</taxon>
        <taxon>Coelacanthiformes</taxon>
        <taxon>Coelacanthidae</taxon>
        <taxon>Latimeria</taxon>
    </lineage>
</organism>
<keyword evidence="5 12" id="KW-0297">G-protein coupled receptor</keyword>
<evidence type="ECO:0000259" key="14">
    <source>
        <dbReference type="PROSITE" id="PS50262"/>
    </source>
</evidence>
<evidence type="ECO:0000256" key="13">
    <source>
        <dbReference type="SAM" id="Phobius"/>
    </source>
</evidence>
<dbReference type="FunFam" id="1.20.1070.10:FF:000040">
    <property type="entry name" value="Coagulation factor 2 (thrombin) receptor"/>
    <property type="match status" value="1"/>
</dbReference>
<feature type="transmembrane region" description="Helical" evidence="13">
    <location>
        <begin position="234"/>
        <end position="258"/>
    </location>
</feature>
<feature type="transmembrane region" description="Helical" evidence="13">
    <location>
        <begin position="27"/>
        <end position="51"/>
    </location>
</feature>
<feature type="transmembrane region" description="Helical" evidence="13">
    <location>
        <begin position="189"/>
        <end position="213"/>
    </location>
</feature>
<protein>
    <recommendedName>
        <fullName evidence="14">G-protein coupled receptors family 1 profile domain-containing protein</fullName>
    </recommendedName>
</protein>
<keyword evidence="8 12" id="KW-0675">Receptor</keyword>
<dbReference type="Proteomes" id="UP000008672">
    <property type="component" value="Unassembled WGS sequence"/>
</dbReference>
<evidence type="ECO:0000256" key="8">
    <source>
        <dbReference type="ARBA" id="ARBA00023170"/>
    </source>
</evidence>
<evidence type="ECO:0000313" key="15">
    <source>
        <dbReference type="Ensembl" id="ENSLACP00000008982.1"/>
    </source>
</evidence>
<evidence type="ECO:0000256" key="7">
    <source>
        <dbReference type="ARBA" id="ARBA00023157"/>
    </source>
</evidence>
<evidence type="ECO:0000256" key="10">
    <source>
        <dbReference type="ARBA" id="ARBA00023224"/>
    </source>
</evidence>
<feature type="domain" description="G-protein coupled receptors family 1 profile" evidence="14">
    <location>
        <begin position="43"/>
        <end position="285"/>
    </location>
</feature>
<evidence type="ECO:0000256" key="2">
    <source>
        <dbReference type="ARBA" id="ARBA00022475"/>
    </source>
</evidence>
<dbReference type="eggNOG" id="ENOG502QU4Y">
    <property type="taxonomic scope" value="Eukaryota"/>
</dbReference>
<dbReference type="PROSITE" id="PS00237">
    <property type="entry name" value="G_PROTEIN_RECEP_F1_1"/>
    <property type="match status" value="1"/>
</dbReference>
<dbReference type="PRINTS" id="PR01428">
    <property type="entry name" value="PROTEASEAR"/>
</dbReference>
<keyword evidence="6 13" id="KW-0472">Membrane</keyword>
<feature type="transmembrane region" description="Helical" evidence="13">
    <location>
        <begin position="264"/>
        <end position="288"/>
    </location>
</feature>
<dbReference type="EMBL" id="AFYH01212680">
    <property type="status" value="NOT_ANNOTATED_CDS"/>
    <property type="molecule type" value="Genomic_DNA"/>
</dbReference>
<sequence>FKDKNISTNLNVNDTTAAYFSGRISTVLIPMIFTITLLVGLPANGLALWVLSTKTNKLPSYIFLINLTVADFIFTFTLPFKISYHFLGNDWRLGEYACRALVAAFYGNMYCSVLLLMCISIDRYIALVHPFSSRSLRSKTLAHMICTVVWIIVILGMVPFTLTPQSYLIMEHGFTTCHDVLPKDTPLGNYFVCLVMLGFFLPFAVIVLCYICVLKELLLHHQQYNRAIRLTALVLLNFIICFTPCNVILLIHSLELYIDSIDSYIVYTVCLALSSLNTCIDPFIYYYVSEDFRHRVINTGKQYQTLLRTNTPS</sequence>
<dbReference type="SUPFAM" id="SSF81321">
    <property type="entry name" value="Family A G protein-coupled receptor-like"/>
    <property type="match status" value="1"/>
</dbReference>
<dbReference type="PRINTS" id="PR00237">
    <property type="entry name" value="GPCRRHODOPSN"/>
</dbReference>
<evidence type="ECO:0000256" key="9">
    <source>
        <dbReference type="ARBA" id="ARBA00023180"/>
    </source>
</evidence>
<gene>
    <name evidence="15" type="primary">LOC102357829</name>
</gene>
<dbReference type="AlphaFoldDB" id="H3AH61"/>
<reference evidence="16" key="1">
    <citation type="submission" date="2011-08" db="EMBL/GenBank/DDBJ databases">
        <title>The draft genome of Latimeria chalumnae.</title>
        <authorList>
            <person name="Di Palma F."/>
            <person name="Alfoldi J."/>
            <person name="Johnson J."/>
            <person name="Berlin A."/>
            <person name="Gnerre S."/>
            <person name="Jaffe D."/>
            <person name="MacCallum I."/>
            <person name="Young S."/>
            <person name="Walker B.J."/>
            <person name="Lander E."/>
            <person name="Lindblad-Toh K."/>
        </authorList>
    </citation>
    <scope>NUCLEOTIDE SEQUENCE [LARGE SCALE GENOMIC DNA]</scope>
    <source>
        <strain evidence="16">Wild caught</strain>
    </source>
</reference>
<keyword evidence="10 12" id="KW-0807">Transducer</keyword>
<dbReference type="OMA" id="EPRITTC"/>
<evidence type="ECO:0000256" key="11">
    <source>
        <dbReference type="PIRSR" id="PIRSR603912-52"/>
    </source>
</evidence>
<dbReference type="InParanoid" id="H3AH61"/>
<dbReference type="GO" id="GO:0007596">
    <property type="term" value="P:blood coagulation"/>
    <property type="evidence" value="ECO:0007669"/>
    <property type="project" value="InterPro"/>
</dbReference>
<evidence type="ECO:0000256" key="4">
    <source>
        <dbReference type="ARBA" id="ARBA00022989"/>
    </source>
</evidence>
<dbReference type="InterPro" id="IPR000276">
    <property type="entry name" value="GPCR_Rhodpsn"/>
</dbReference>
<evidence type="ECO:0000256" key="12">
    <source>
        <dbReference type="RuleBase" id="RU000688"/>
    </source>
</evidence>
<proteinExistence type="inferred from homology"/>
<evidence type="ECO:0000256" key="6">
    <source>
        <dbReference type="ARBA" id="ARBA00023136"/>
    </source>
</evidence>
<evidence type="ECO:0000256" key="1">
    <source>
        <dbReference type="ARBA" id="ARBA00004651"/>
    </source>
</evidence>
<dbReference type="Pfam" id="PF00001">
    <property type="entry name" value="7tm_1"/>
    <property type="match status" value="1"/>
</dbReference>
<dbReference type="PANTHER" id="PTHR24232">
    <property type="entry name" value="G-PROTEIN COUPLED RECEPTOR"/>
    <property type="match status" value="1"/>
</dbReference>
<keyword evidence="2" id="KW-1003">Cell membrane</keyword>
<keyword evidence="16" id="KW-1185">Reference proteome</keyword>
<dbReference type="GO" id="GO:0007200">
    <property type="term" value="P:phospholipase C-activating G protein-coupled receptor signaling pathway"/>
    <property type="evidence" value="ECO:0007669"/>
    <property type="project" value="TreeGrafter"/>
</dbReference>
<dbReference type="STRING" id="7897.ENSLACP00000008982"/>
<dbReference type="GeneTree" id="ENSGT01050000244840"/>
<feature type="transmembrane region" description="Helical" evidence="13">
    <location>
        <begin position="58"/>
        <end position="80"/>
    </location>
</feature>